<evidence type="ECO:0000313" key="1">
    <source>
        <dbReference type="EMBL" id="JAP08987.1"/>
    </source>
</evidence>
<protein>
    <submittedName>
        <fullName evidence="1">Putative ovule protein</fullName>
    </submittedName>
</protein>
<dbReference type="AlphaFoldDB" id="A0A0V0GNX4"/>
<sequence length="94" mass="11484">MSRRGGFFVRGRGSREIIHRRVRNLNRRERDRGVFQSLAWTEGDLRGVSHGRDTQRRFEMRRRVLGVERYRGVWKMNSWKRKVKGRKDIGMQRR</sequence>
<name>A0A0V0GNX4_SOLCH</name>
<accession>A0A0V0GNX4</accession>
<dbReference type="EMBL" id="GEDG01035895">
    <property type="protein sequence ID" value="JAP08987.1"/>
    <property type="molecule type" value="Transcribed_RNA"/>
</dbReference>
<organism evidence="1">
    <name type="scientific">Solanum chacoense</name>
    <name type="common">Chaco potato</name>
    <dbReference type="NCBI Taxonomy" id="4108"/>
    <lineage>
        <taxon>Eukaryota</taxon>
        <taxon>Viridiplantae</taxon>
        <taxon>Streptophyta</taxon>
        <taxon>Embryophyta</taxon>
        <taxon>Tracheophyta</taxon>
        <taxon>Spermatophyta</taxon>
        <taxon>Magnoliopsida</taxon>
        <taxon>eudicotyledons</taxon>
        <taxon>Gunneridae</taxon>
        <taxon>Pentapetalae</taxon>
        <taxon>asterids</taxon>
        <taxon>lamiids</taxon>
        <taxon>Solanales</taxon>
        <taxon>Solanaceae</taxon>
        <taxon>Solanoideae</taxon>
        <taxon>Solaneae</taxon>
        <taxon>Solanum</taxon>
    </lineage>
</organism>
<proteinExistence type="predicted"/>
<reference evidence="1" key="1">
    <citation type="submission" date="2015-12" db="EMBL/GenBank/DDBJ databases">
        <title>Gene expression during late stages of embryo sac development: a critical building block for successful pollen-pistil interactions.</title>
        <authorList>
            <person name="Liu Y."/>
            <person name="Joly V."/>
            <person name="Sabar M."/>
            <person name="Matton D.P."/>
        </authorList>
    </citation>
    <scope>NUCLEOTIDE SEQUENCE</scope>
</reference>